<dbReference type="InterPro" id="IPR035437">
    <property type="entry name" value="SNase_OB-fold_sf"/>
</dbReference>
<evidence type="ECO:0000313" key="3">
    <source>
        <dbReference type="EMBL" id="AWX69470.1"/>
    </source>
</evidence>
<dbReference type="SMART" id="SM00318">
    <property type="entry name" value="SNc"/>
    <property type="match status" value="1"/>
</dbReference>
<gene>
    <name evidence="3" type="ORF">DP065_01745</name>
</gene>
<feature type="domain" description="TNase-like" evidence="2">
    <location>
        <begin position="82"/>
        <end position="252"/>
    </location>
</feature>
<dbReference type="Proteomes" id="UP000250218">
    <property type="component" value="Chromosome"/>
</dbReference>
<protein>
    <recommendedName>
        <fullName evidence="2">TNase-like domain-containing protein</fullName>
    </recommendedName>
</protein>
<keyword evidence="4" id="KW-1185">Reference proteome</keyword>
<dbReference type="AlphaFoldDB" id="A0A2Z4ND37"/>
<feature type="signal peptide" evidence="1">
    <location>
        <begin position="1"/>
        <end position="23"/>
    </location>
</feature>
<dbReference type="PROSITE" id="PS51257">
    <property type="entry name" value="PROKAR_LIPOPROTEIN"/>
    <property type="match status" value="1"/>
</dbReference>
<proteinExistence type="predicted"/>
<dbReference type="Gene3D" id="2.40.50.90">
    <property type="match status" value="1"/>
</dbReference>
<dbReference type="RefSeq" id="WP_033178515.1">
    <property type="nucleotide sequence ID" value="NZ_CP030140.1"/>
</dbReference>
<dbReference type="InterPro" id="IPR016071">
    <property type="entry name" value="Staphylococal_nuclease_OB-fold"/>
</dbReference>
<organism evidence="3 4">
    <name type="scientific">[Mycoplasma] anseris</name>
    <dbReference type="NCBI Taxonomy" id="92400"/>
    <lineage>
        <taxon>Bacteria</taxon>
        <taxon>Bacillati</taxon>
        <taxon>Mycoplasmatota</taxon>
        <taxon>Mycoplasmoidales</taxon>
        <taxon>Metamycoplasmataceae</taxon>
        <taxon>Metamycoplasma</taxon>
    </lineage>
</organism>
<feature type="chain" id="PRO_5016258325" description="TNase-like domain-containing protein" evidence="1">
    <location>
        <begin position="24"/>
        <end position="305"/>
    </location>
</feature>
<accession>A0A2Z4ND37</accession>
<dbReference type="SUPFAM" id="SSF50199">
    <property type="entry name" value="Staphylococcal nuclease"/>
    <property type="match status" value="1"/>
</dbReference>
<keyword evidence="1" id="KW-0732">Signal</keyword>
<sequence length="305" mass="34675">MNKLKKLLLLGTPFVCLSVPVLAVSCQKKPVYNSVKATGEYIPFNEYSRVGNLFDRKFSKTIFDRIQDKDITVETNYWEQFSYIDCEVISWADGDTVTVRSITPSFTYFGTPARGKGSIIKVRISSIDTLEEHLPNTEVDPNEKAFAEIDHAFAESICPKGSIVRLITNNWADNSHDRSVGEIFFGENFEKCFSVEMLANGYTLARLEKTVFNSFKANHNLDIKPSISDLLFPYLAYGINYAIDNKKGFYDQTKEKHFKSPQEFSNMYKAHGDMLSHSLTILDPAFDKEGKITPENNIYSILTKD</sequence>
<dbReference type="EMBL" id="CP030140">
    <property type="protein sequence ID" value="AWX69470.1"/>
    <property type="molecule type" value="Genomic_DNA"/>
</dbReference>
<dbReference type="KEGG" id="mane:DP065_01745"/>
<evidence type="ECO:0000313" key="4">
    <source>
        <dbReference type="Proteomes" id="UP000250218"/>
    </source>
</evidence>
<evidence type="ECO:0000259" key="2">
    <source>
        <dbReference type="SMART" id="SM00318"/>
    </source>
</evidence>
<name>A0A2Z4ND37_9BACT</name>
<evidence type="ECO:0000256" key="1">
    <source>
        <dbReference type="SAM" id="SignalP"/>
    </source>
</evidence>
<reference evidence="4" key="1">
    <citation type="submission" date="2018-06" db="EMBL/GenBank/DDBJ databases">
        <title>Complete genome sequences of Mycoplasma anatis, M. anseris and M. cloacale type strains.</title>
        <authorList>
            <person name="Grozner D."/>
            <person name="Forro B."/>
            <person name="Sulyok K.M."/>
            <person name="Marton S."/>
            <person name="Kreizinger Z."/>
            <person name="Banyai K."/>
            <person name="Gyuranecz M."/>
        </authorList>
    </citation>
    <scope>NUCLEOTIDE SEQUENCE [LARGE SCALE GENOMIC DNA]</scope>
    <source>
        <strain evidence="4">ATCC 49234</strain>
    </source>
</reference>